<evidence type="ECO:0000256" key="8">
    <source>
        <dbReference type="ARBA" id="ARBA00048679"/>
    </source>
</evidence>
<dbReference type="EMBL" id="UYYB01018573">
    <property type="protein sequence ID" value="VDM71031.1"/>
    <property type="molecule type" value="Genomic_DNA"/>
</dbReference>
<keyword evidence="4" id="KW-0547">Nucleotide-binding</keyword>
<evidence type="ECO:0000256" key="4">
    <source>
        <dbReference type="ARBA" id="ARBA00022741"/>
    </source>
</evidence>
<comment type="catalytic activity">
    <reaction evidence="8">
        <text>L-seryl-[protein] + ATP = O-phospho-L-seryl-[protein] + ADP + H(+)</text>
        <dbReference type="Rhea" id="RHEA:17989"/>
        <dbReference type="Rhea" id="RHEA-COMP:9863"/>
        <dbReference type="Rhea" id="RHEA-COMP:11604"/>
        <dbReference type="ChEBI" id="CHEBI:15378"/>
        <dbReference type="ChEBI" id="CHEBI:29999"/>
        <dbReference type="ChEBI" id="CHEBI:30616"/>
        <dbReference type="ChEBI" id="CHEBI:83421"/>
        <dbReference type="ChEBI" id="CHEBI:456216"/>
        <dbReference type="EC" id="2.7.11.1"/>
    </reaction>
</comment>
<dbReference type="SUPFAM" id="SSF56112">
    <property type="entry name" value="Protein kinase-like (PK-like)"/>
    <property type="match status" value="1"/>
</dbReference>
<dbReference type="PANTHER" id="PTHR47167">
    <property type="entry name" value="SERINE/THREONINE-PROTEIN KINASE TAO1-LIKE PROTEIN"/>
    <property type="match status" value="1"/>
</dbReference>
<keyword evidence="3" id="KW-0808">Transferase</keyword>
<dbReference type="EC" id="2.7.11.1" evidence="1"/>
<dbReference type="Proteomes" id="UP000270094">
    <property type="component" value="Unassembled WGS sequence"/>
</dbReference>
<keyword evidence="6" id="KW-0067">ATP-binding</keyword>
<evidence type="ECO:0000313" key="9">
    <source>
        <dbReference type="EMBL" id="VDM71031.1"/>
    </source>
</evidence>
<dbReference type="OrthoDB" id="10016527at2759"/>
<evidence type="ECO:0000256" key="6">
    <source>
        <dbReference type="ARBA" id="ARBA00022840"/>
    </source>
</evidence>
<evidence type="ECO:0000313" key="10">
    <source>
        <dbReference type="Proteomes" id="UP000270094"/>
    </source>
</evidence>
<sequence>MNAMSALYHIAQNDPPKLAPVTAENQPDWSDQFKDFVDICLQKEADERPSTGDLLSHAFITFPEHKGVIQELISRTKAIVMELDNFQYKKMRKLMYLDEIENKDSDTNQGLSFIFHSFF</sequence>
<reference evidence="9 10" key="1">
    <citation type="submission" date="2018-11" db="EMBL/GenBank/DDBJ databases">
        <authorList>
            <consortium name="Pathogen Informatics"/>
        </authorList>
    </citation>
    <scope>NUCLEOTIDE SEQUENCE [LARGE SCALE GENOMIC DNA]</scope>
</reference>
<dbReference type="GO" id="GO:0005524">
    <property type="term" value="F:ATP binding"/>
    <property type="evidence" value="ECO:0007669"/>
    <property type="project" value="UniProtKB-KW"/>
</dbReference>
<protein>
    <recommendedName>
        <fullName evidence="1">non-specific serine/threonine protein kinase</fullName>
        <ecNumber evidence="1">2.7.11.1</ecNumber>
    </recommendedName>
</protein>
<dbReference type="InterPro" id="IPR051234">
    <property type="entry name" value="TAO_STE20_kinase"/>
</dbReference>
<evidence type="ECO:0000256" key="5">
    <source>
        <dbReference type="ARBA" id="ARBA00022777"/>
    </source>
</evidence>
<gene>
    <name evidence="9" type="ORF">SVUK_LOCUS6029</name>
</gene>
<accession>A0A3P7ICR9</accession>
<dbReference type="PANTHER" id="PTHR47167:SF4">
    <property type="entry name" value="SERINE_THREONINE-PROTEIN KINASE TAO"/>
    <property type="match status" value="1"/>
</dbReference>
<comment type="catalytic activity">
    <reaction evidence="7">
        <text>L-threonyl-[protein] + ATP = O-phospho-L-threonyl-[protein] + ADP + H(+)</text>
        <dbReference type="Rhea" id="RHEA:46608"/>
        <dbReference type="Rhea" id="RHEA-COMP:11060"/>
        <dbReference type="Rhea" id="RHEA-COMP:11605"/>
        <dbReference type="ChEBI" id="CHEBI:15378"/>
        <dbReference type="ChEBI" id="CHEBI:30013"/>
        <dbReference type="ChEBI" id="CHEBI:30616"/>
        <dbReference type="ChEBI" id="CHEBI:61977"/>
        <dbReference type="ChEBI" id="CHEBI:456216"/>
        <dbReference type="EC" id="2.7.11.1"/>
    </reaction>
</comment>
<dbReference type="GO" id="GO:0004674">
    <property type="term" value="F:protein serine/threonine kinase activity"/>
    <property type="evidence" value="ECO:0007669"/>
    <property type="project" value="UniProtKB-KW"/>
</dbReference>
<dbReference type="AlphaFoldDB" id="A0A3P7ICR9"/>
<evidence type="ECO:0000256" key="3">
    <source>
        <dbReference type="ARBA" id="ARBA00022679"/>
    </source>
</evidence>
<keyword evidence="10" id="KW-1185">Reference proteome</keyword>
<name>A0A3P7ICR9_STRVU</name>
<evidence type="ECO:0000256" key="2">
    <source>
        <dbReference type="ARBA" id="ARBA00022527"/>
    </source>
</evidence>
<proteinExistence type="predicted"/>
<evidence type="ECO:0000256" key="7">
    <source>
        <dbReference type="ARBA" id="ARBA00047899"/>
    </source>
</evidence>
<evidence type="ECO:0000256" key="1">
    <source>
        <dbReference type="ARBA" id="ARBA00012513"/>
    </source>
</evidence>
<dbReference type="GO" id="GO:0005737">
    <property type="term" value="C:cytoplasm"/>
    <property type="evidence" value="ECO:0007669"/>
    <property type="project" value="TreeGrafter"/>
</dbReference>
<keyword evidence="5" id="KW-0418">Kinase</keyword>
<keyword evidence="2" id="KW-0723">Serine/threonine-protein kinase</keyword>
<organism evidence="9 10">
    <name type="scientific">Strongylus vulgaris</name>
    <name type="common">Blood worm</name>
    <dbReference type="NCBI Taxonomy" id="40348"/>
    <lineage>
        <taxon>Eukaryota</taxon>
        <taxon>Metazoa</taxon>
        <taxon>Ecdysozoa</taxon>
        <taxon>Nematoda</taxon>
        <taxon>Chromadorea</taxon>
        <taxon>Rhabditida</taxon>
        <taxon>Rhabditina</taxon>
        <taxon>Rhabditomorpha</taxon>
        <taxon>Strongyloidea</taxon>
        <taxon>Strongylidae</taxon>
        <taxon>Strongylus</taxon>
    </lineage>
</organism>
<dbReference type="InterPro" id="IPR011009">
    <property type="entry name" value="Kinase-like_dom_sf"/>
</dbReference>
<dbReference type="Gene3D" id="1.10.510.10">
    <property type="entry name" value="Transferase(Phosphotransferase) domain 1"/>
    <property type="match status" value="1"/>
</dbReference>